<dbReference type="EMBL" id="JBJQND010000013">
    <property type="protein sequence ID" value="KAL3858108.1"/>
    <property type="molecule type" value="Genomic_DNA"/>
</dbReference>
<evidence type="ECO:0000313" key="9">
    <source>
        <dbReference type="Proteomes" id="UP001634394"/>
    </source>
</evidence>
<evidence type="ECO:0000256" key="1">
    <source>
        <dbReference type="ARBA" id="ARBA00004141"/>
    </source>
</evidence>
<dbReference type="AlphaFoldDB" id="A0ABD3VB20"/>
<accession>A0ABD3VB20</accession>
<keyword evidence="5 7" id="KW-0472">Membrane</keyword>
<dbReference type="Proteomes" id="UP001634394">
    <property type="component" value="Unassembled WGS sequence"/>
</dbReference>
<dbReference type="InterPro" id="IPR008590">
    <property type="entry name" value="TMEM_230/134"/>
</dbReference>
<evidence type="ECO:0000256" key="7">
    <source>
        <dbReference type="SAM" id="Phobius"/>
    </source>
</evidence>
<name>A0ABD3VB20_SINWO</name>
<keyword evidence="4 7" id="KW-1133">Transmembrane helix</keyword>
<feature type="region of interest" description="Disordered" evidence="6">
    <location>
        <begin position="35"/>
        <end position="71"/>
    </location>
</feature>
<evidence type="ECO:0008006" key="10">
    <source>
        <dbReference type="Google" id="ProtNLM"/>
    </source>
</evidence>
<evidence type="ECO:0000256" key="2">
    <source>
        <dbReference type="ARBA" id="ARBA00007743"/>
    </source>
</evidence>
<comment type="caution">
    <text evidence="8">The sequence shown here is derived from an EMBL/GenBank/DDBJ whole genome shotgun (WGS) entry which is preliminary data.</text>
</comment>
<evidence type="ECO:0000256" key="4">
    <source>
        <dbReference type="ARBA" id="ARBA00022989"/>
    </source>
</evidence>
<proteinExistence type="inferred from homology"/>
<dbReference type="GO" id="GO:0016020">
    <property type="term" value="C:membrane"/>
    <property type="evidence" value="ECO:0007669"/>
    <property type="project" value="UniProtKB-SubCell"/>
</dbReference>
<comment type="subcellular location">
    <subcellularLocation>
        <location evidence="1">Membrane</location>
        <topology evidence="1">Multi-pass membrane protein</topology>
    </subcellularLocation>
</comment>
<keyword evidence="9" id="KW-1185">Reference proteome</keyword>
<dbReference type="PANTHER" id="PTHR13558">
    <property type="entry name" value="TRANSMEMBRANE PROTEIN 134"/>
    <property type="match status" value="1"/>
</dbReference>
<organism evidence="8 9">
    <name type="scientific">Sinanodonta woodiana</name>
    <name type="common">Chinese pond mussel</name>
    <name type="synonym">Anodonta woodiana</name>
    <dbReference type="NCBI Taxonomy" id="1069815"/>
    <lineage>
        <taxon>Eukaryota</taxon>
        <taxon>Metazoa</taxon>
        <taxon>Spiralia</taxon>
        <taxon>Lophotrochozoa</taxon>
        <taxon>Mollusca</taxon>
        <taxon>Bivalvia</taxon>
        <taxon>Autobranchia</taxon>
        <taxon>Heteroconchia</taxon>
        <taxon>Palaeoheterodonta</taxon>
        <taxon>Unionida</taxon>
        <taxon>Unionoidea</taxon>
        <taxon>Unionidae</taxon>
        <taxon>Unioninae</taxon>
        <taxon>Sinanodonta</taxon>
    </lineage>
</organism>
<comment type="similarity">
    <text evidence="2">Belongs to the TMEM134/TMEM230 family.</text>
</comment>
<evidence type="ECO:0000256" key="5">
    <source>
        <dbReference type="ARBA" id="ARBA00023136"/>
    </source>
</evidence>
<evidence type="ECO:0000256" key="3">
    <source>
        <dbReference type="ARBA" id="ARBA00022692"/>
    </source>
</evidence>
<evidence type="ECO:0000256" key="6">
    <source>
        <dbReference type="SAM" id="MobiDB-lite"/>
    </source>
</evidence>
<feature type="transmembrane region" description="Helical" evidence="7">
    <location>
        <begin position="136"/>
        <end position="161"/>
    </location>
</feature>
<evidence type="ECO:0000313" key="8">
    <source>
        <dbReference type="EMBL" id="KAL3858108.1"/>
    </source>
</evidence>
<gene>
    <name evidence="8" type="ORF">ACJMK2_012719</name>
</gene>
<dbReference type="PANTHER" id="PTHR13558:SF1">
    <property type="entry name" value="TRANSMEMBRANE PROTEIN 134"/>
    <property type="match status" value="1"/>
</dbReference>
<reference evidence="8 9" key="1">
    <citation type="submission" date="2024-11" db="EMBL/GenBank/DDBJ databases">
        <title>Chromosome-level genome assembly of the freshwater bivalve Anodonta woodiana.</title>
        <authorList>
            <person name="Chen X."/>
        </authorList>
    </citation>
    <scope>NUCLEOTIDE SEQUENCE [LARGE SCALE GENOMIC DNA]</scope>
    <source>
        <strain evidence="8">MN2024</strain>
        <tissue evidence="8">Gills</tissue>
    </source>
</reference>
<sequence length="178" mass="19759">MSSEKQFNIDDAFESDDEDRVRLYGSTNVVKAFKGPKVRENDEEEEDEDVEIAKPNSNGRPTSLLLPASSSRSLNGIKSGDTYVSNKSLPISTSWLKHAKIRENWRVVCGAFALTIIGSALFLTGVGIVISPQRGMHSLVFFIGGLLLLIPGAYHLVYIFLAVKRFNGYSLYNLPVFR</sequence>
<feature type="compositionally biased region" description="Acidic residues" evidence="6">
    <location>
        <begin position="41"/>
        <end position="50"/>
    </location>
</feature>
<dbReference type="Pfam" id="PF05915">
    <property type="entry name" value="TMEM_230_134"/>
    <property type="match status" value="1"/>
</dbReference>
<dbReference type="InterPro" id="IPR039714">
    <property type="entry name" value="TMEM134"/>
</dbReference>
<keyword evidence="3 7" id="KW-0812">Transmembrane</keyword>
<feature type="transmembrane region" description="Helical" evidence="7">
    <location>
        <begin position="107"/>
        <end position="130"/>
    </location>
</feature>
<protein>
    <recommendedName>
        <fullName evidence="10">Transmembrane protein 134</fullName>
    </recommendedName>
</protein>